<gene>
    <name evidence="2" type="primary">RvY_09064-1</name>
    <name evidence="2" type="synonym">RvY_09064.1</name>
    <name evidence="2" type="ORF">RvY_09064</name>
</gene>
<dbReference type="EMBL" id="BDGG01000004">
    <property type="protein sequence ID" value="GAU97834.1"/>
    <property type="molecule type" value="Genomic_DNA"/>
</dbReference>
<keyword evidence="3" id="KW-1185">Reference proteome</keyword>
<feature type="compositionally biased region" description="Polar residues" evidence="1">
    <location>
        <begin position="74"/>
        <end position="83"/>
    </location>
</feature>
<evidence type="ECO:0000313" key="2">
    <source>
        <dbReference type="EMBL" id="GAU97834.1"/>
    </source>
</evidence>
<feature type="region of interest" description="Disordered" evidence="1">
    <location>
        <begin position="57"/>
        <end position="99"/>
    </location>
</feature>
<dbReference type="AlphaFoldDB" id="A0A1D1V867"/>
<accession>A0A1D1V867</accession>
<reference evidence="2 3" key="1">
    <citation type="journal article" date="2016" name="Nat. Commun.">
        <title>Extremotolerant tardigrade genome and improved radiotolerance of human cultured cells by tardigrade-unique protein.</title>
        <authorList>
            <person name="Hashimoto T."/>
            <person name="Horikawa D.D."/>
            <person name="Saito Y."/>
            <person name="Kuwahara H."/>
            <person name="Kozuka-Hata H."/>
            <person name="Shin-I T."/>
            <person name="Minakuchi Y."/>
            <person name="Ohishi K."/>
            <person name="Motoyama A."/>
            <person name="Aizu T."/>
            <person name="Enomoto A."/>
            <person name="Kondo K."/>
            <person name="Tanaka S."/>
            <person name="Hara Y."/>
            <person name="Koshikawa S."/>
            <person name="Sagara H."/>
            <person name="Miura T."/>
            <person name="Yokobori S."/>
            <person name="Miyagawa K."/>
            <person name="Suzuki Y."/>
            <person name="Kubo T."/>
            <person name="Oyama M."/>
            <person name="Kohara Y."/>
            <person name="Fujiyama A."/>
            <person name="Arakawa K."/>
            <person name="Katayama T."/>
            <person name="Toyoda A."/>
            <person name="Kunieda T."/>
        </authorList>
    </citation>
    <scope>NUCLEOTIDE SEQUENCE [LARGE SCALE GENOMIC DNA]</scope>
    <source>
        <strain evidence="2 3">YOKOZUNA-1</strain>
    </source>
</reference>
<evidence type="ECO:0000256" key="1">
    <source>
        <dbReference type="SAM" id="MobiDB-lite"/>
    </source>
</evidence>
<dbReference type="Proteomes" id="UP000186922">
    <property type="component" value="Unassembled WGS sequence"/>
</dbReference>
<sequence length="122" mass="13818">MDSVNPMNVLKLLEEDYKQLFQLDGQPSEADKQLKELVKGITFDEFEKLVAASNQLAEPDENPCQEDKVVEPLSSGTETSSNGFYVPRIPNTKQPPSNAVTLDYKKRSVDFWRNVATKKRVL</sequence>
<organism evidence="2 3">
    <name type="scientific">Ramazzottius varieornatus</name>
    <name type="common">Water bear</name>
    <name type="synonym">Tardigrade</name>
    <dbReference type="NCBI Taxonomy" id="947166"/>
    <lineage>
        <taxon>Eukaryota</taxon>
        <taxon>Metazoa</taxon>
        <taxon>Ecdysozoa</taxon>
        <taxon>Tardigrada</taxon>
        <taxon>Eutardigrada</taxon>
        <taxon>Parachela</taxon>
        <taxon>Hypsibioidea</taxon>
        <taxon>Ramazzottiidae</taxon>
        <taxon>Ramazzottius</taxon>
    </lineage>
</organism>
<evidence type="ECO:0000313" key="3">
    <source>
        <dbReference type="Proteomes" id="UP000186922"/>
    </source>
</evidence>
<protein>
    <submittedName>
        <fullName evidence="2">Uncharacterized protein</fullName>
    </submittedName>
</protein>
<comment type="caution">
    <text evidence="2">The sequence shown here is derived from an EMBL/GenBank/DDBJ whole genome shotgun (WGS) entry which is preliminary data.</text>
</comment>
<name>A0A1D1V867_RAMVA</name>
<proteinExistence type="predicted"/>